<feature type="region of interest" description="Disordered" evidence="1">
    <location>
        <begin position="135"/>
        <end position="178"/>
    </location>
</feature>
<sequence>YSEEDLPTIFRELTERHNRIEKFSKDLAKQLNIANRETELLQSAMLPRPPINNPTEPIDNRLPELIEKRSTVEPTRSIVTAHNDYDTEAVIVSPPPLDEKRFLISEKFFQTSTSPPPRARAAPTLPSIDVIQLETPPSETTTAQSTTVPTTTIPTTPPTTPPPEEEEEEKPPTVTLPSVRNTIPQSIRSLRPLSFPPLPKFLPTRRFILPER</sequence>
<evidence type="ECO:0000313" key="3">
    <source>
        <dbReference type="Proteomes" id="UP001432322"/>
    </source>
</evidence>
<name>A0AAV5W6Z2_9BILA</name>
<reference evidence="2" key="1">
    <citation type="submission" date="2023-10" db="EMBL/GenBank/DDBJ databases">
        <title>Genome assembly of Pristionchus species.</title>
        <authorList>
            <person name="Yoshida K."/>
            <person name="Sommer R.J."/>
        </authorList>
    </citation>
    <scope>NUCLEOTIDE SEQUENCE</scope>
    <source>
        <strain evidence="2">RS5133</strain>
    </source>
</reference>
<organism evidence="2 3">
    <name type="scientific">Pristionchus fissidentatus</name>
    <dbReference type="NCBI Taxonomy" id="1538716"/>
    <lineage>
        <taxon>Eukaryota</taxon>
        <taxon>Metazoa</taxon>
        <taxon>Ecdysozoa</taxon>
        <taxon>Nematoda</taxon>
        <taxon>Chromadorea</taxon>
        <taxon>Rhabditida</taxon>
        <taxon>Rhabditina</taxon>
        <taxon>Diplogasteromorpha</taxon>
        <taxon>Diplogasteroidea</taxon>
        <taxon>Neodiplogasteridae</taxon>
        <taxon>Pristionchus</taxon>
    </lineage>
</organism>
<feature type="non-terminal residue" evidence="2">
    <location>
        <position position="1"/>
    </location>
</feature>
<dbReference type="Proteomes" id="UP001432322">
    <property type="component" value="Unassembled WGS sequence"/>
</dbReference>
<evidence type="ECO:0000256" key="1">
    <source>
        <dbReference type="SAM" id="MobiDB-lite"/>
    </source>
</evidence>
<feature type="compositionally biased region" description="Low complexity" evidence="1">
    <location>
        <begin position="135"/>
        <end position="154"/>
    </location>
</feature>
<comment type="caution">
    <text evidence="2">The sequence shown here is derived from an EMBL/GenBank/DDBJ whole genome shotgun (WGS) entry which is preliminary data.</text>
</comment>
<keyword evidence="3" id="KW-1185">Reference proteome</keyword>
<gene>
    <name evidence="2" type="ORF">PFISCL1PPCAC_19243</name>
</gene>
<dbReference type="EMBL" id="BTSY01000005">
    <property type="protein sequence ID" value="GMT27946.1"/>
    <property type="molecule type" value="Genomic_DNA"/>
</dbReference>
<proteinExistence type="predicted"/>
<accession>A0AAV5W6Z2</accession>
<dbReference type="AlphaFoldDB" id="A0AAV5W6Z2"/>
<feature type="non-terminal residue" evidence="2">
    <location>
        <position position="212"/>
    </location>
</feature>
<protein>
    <submittedName>
        <fullName evidence="2">Uncharacterized protein</fullName>
    </submittedName>
</protein>
<evidence type="ECO:0000313" key="2">
    <source>
        <dbReference type="EMBL" id="GMT27946.1"/>
    </source>
</evidence>